<comment type="caution">
    <text evidence="2">The sequence shown here is derived from an EMBL/GenBank/DDBJ whole genome shotgun (WGS) entry which is preliminary data.</text>
</comment>
<organism evidence="2 3">
    <name type="scientific">Rhodoplanes tepidamans</name>
    <name type="common">Rhodoplanes cryptolactis</name>
    <dbReference type="NCBI Taxonomy" id="200616"/>
    <lineage>
        <taxon>Bacteria</taxon>
        <taxon>Pseudomonadati</taxon>
        <taxon>Pseudomonadota</taxon>
        <taxon>Alphaproteobacteria</taxon>
        <taxon>Hyphomicrobiales</taxon>
        <taxon>Nitrobacteraceae</taxon>
        <taxon>Rhodoplanes</taxon>
    </lineage>
</organism>
<dbReference type="PANTHER" id="PTHR34980">
    <property type="entry name" value="INNER MEMBRANE PROTEIN-RELATED-RELATED"/>
    <property type="match status" value="1"/>
</dbReference>
<keyword evidence="3" id="KW-1185">Reference proteome</keyword>
<dbReference type="RefSeq" id="WP_272780196.1">
    <property type="nucleotide sequence ID" value="NZ_JAQQLI010000069.1"/>
</dbReference>
<reference evidence="2" key="2">
    <citation type="submission" date="2023-02" db="EMBL/GenBank/DDBJ databases">
        <authorList>
            <person name="Rayyan A."/>
            <person name="Meyer T."/>
            <person name="Kyndt J.A."/>
        </authorList>
    </citation>
    <scope>NUCLEOTIDE SEQUENCE</scope>
    <source>
        <strain evidence="2">DSM 9987</strain>
    </source>
</reference>
<proteinExistence type="predicted"/>
<feature type="transmembrane region" description="Helical" evidence="1">
    <location>
        <begin position="89"/>
        <end position="108"/>
    </location>
</feature>
<dbReference type="Pfam" id="PF05656">
    <property type="entry name" value="DUF805"/>
    <property type="match status" value="1"/>
</dbReference>
<gene>
    <name evidence="2" type="ORF">PQJ73_27125</name>
</gene>
<sequence>MSSIFGWFFLDVRGRIGRQEYWLGLLLTLLLVLLIGPRLEDLGLALLRPRRPTWSRDELDFALLLPKLLLVAVAGWPLVAVAGKRLHDLGLSAWWLLALPAVQVLATVSHVDRWHVAGRVLLVVIGLVPGRRGDNRFGADPRARAPSPP</sequence>
<protein>
    <submittedName>
        <fullName evidence="2">DUF805 domain-containing protein</fullName>
    </submittedName>
</protein>
<name>A0ABT5JI57_RHOTP</name>
<dbReference type="Proteomes" id="UP001165652">
    <property type="component" value="Unassembled WGS sequence"/>
</dbReference>
<accession>A0ABT5JI57</accession>
<evidence type="ECO:0000313" key="3">
    <source>
        <dbReference type="Proteomes" id="UP001165652"/>
    </source>
</evidence>
<reference evidence="2" key="1">
    <citation type="journal article" date="2023" name="Microbiol Resour">
        <title>Genome Sequences of Rhodoplanes serenus and Two Thermotolerant Strains, Rhodoplanes tepidamans and 'Rhodoplanes cryptolactis,' Further Refine the Genus.</title>
        <authorList>
            <person name="Rayyan A.A."/>
            <person name="Kyndt J.A."/>
        </authorList>
    </citation>
    <scope>NUCLEOTIDE SEQUENCE</scope>
    <source>
        <strain evidence="2">DSM 9987</strain>
    </source>
</reference>
<feature type="transmembrane region" description="Helical" evidence="1">
    <location>
        <begin position="59"/>
        <end position="82"/>
    </location>
</feature>
<evidence type="ECO:0000313" key="2">
    <source>
        <dbReference type="EMBL" id="MDC7789370.1"/>
    </source>
</evidence>
<keyword evidence="1" id="KW-1133">Transmembrane helix</keyword>
<keyword evidence="1" id="KW-0812">Transmembrane</keyword>
<keyword evidence="1" id="KW-0472">Membrane</keyword>
<dbReference type="InterPro" id="IPR008523">
    <property type="entry name" value="DUF805"/>
</dbReference>
<feature type="transmembrane region" description="Helical" evidence="1">
    <location>
        <begin position="21"/>
        <end position="39"/>
    </location>
</feature>
<dbReference type="EMBL" id="JAQQLI010000069">
    <property type="protein sequence ID" value="MDC7789370.1"/>
    <property type="molecule type" value="Genomic_DNA"/>
</dbReference>
<evidence type="ECO:0000256" key="1">
    <source>
        <dbReference type="SAM" id="Phobius"/>
    </source>
</evidence>